<feature type="transmembrane region" description="Helical" evidence="6">
    <location>
        <begin position="316"/>
        <end position="337"/>
    </location>
</feature>
<dbReference type="PANTHER" id="PTHR43826">
    <property type="entry name" value="GLUCOSE-6-PHOSPHATE EXCHANGER SLC37A4"/>
    <property type="match status" value="1"/>
</dbReference>
<feature type="transmembrane region" description="Helical" evidence="6">
    <location>
        <begin position="80"/>
        <end position="99"/>
    </location>
</feature>
<keyword evidence="3 6" id="KW-0812">Transmembrane</keyword>
<feature type="transmembrane region" description="Helical" evidence="6">
    <location>
        <begin position="408"/>
        <end position="427"/>
    </location>
</feature>
<keyword evidence="2" id="KW-0813">Transport</keyword>
<dbReference type="InterPro" id="IPR020846">
    <property type="entry name" value="MFS_dom"/>
</dbReference>
<feature type="transmembrane region" description="Helical" evidence="6">
    <location>
        <begin position="12"/>
        <end position="36"/>
    </location>
</feature>
<feature type="transmembrane region" description="Helical" evidence="6">
    <location>
        <begin position="252"/>
        <end position="274"/>
    </location>
</feature>
<dbReference type="GO" id="GO:0035435">
    <property type="term" value="P:phosphate ion transmembrane transport"/>
    <property type="evidence" value="ECO:0007669"/>
    <property type="project" value="TreeGrafter"/>
</dbReference>
<keyword evidence="4 6" id="KW-1133">Transmembrane helix</keyword>
<dbReference type="PROSITE" id="PS50850">
    <property type="entry name" value="MFS"/>
    <property type="match status" value="1"/>
</dbReference>
<gene>
    <name evidence="8" type="ORF">GX523_13235</name>
</gene>
<feature type="transmembrane region" description="Helical" evidence="6">
    <location>
        <begin position="286"/>
        <end position="309"/>
    </location>
</feature>
<organism evidence="8 9">
    <name type="scientific">Desulfitobacterium dehalogenans</name>
    <dbReference type="NCBI Taxonomy" id="36854"/>
    <lineage>
        <taxon>Bacteria</taxon>
        <taxon>Bacillati</taxon>
        <taxon>Bacillota</taxon>
        <taxon>Clostridia</taxon>
        <taxon>Eubacteriales</taxon>
        <taxon>Desulfitobacteriaceae</taxon>
        <taxon>Desulfitobacterium</taxon>
    </lineage>
</organism>
<proteinExistence type="predicted"/>
<dbReference type="AlphaFoldDB" id="A0A7C7DBB2"/>
<feature type="domain" description="Major facilitator superfamily (MFS) profile" evidence="7">
    <location>
        <begin position="14"/>
        <end position="432"/>
    </location>
</feature>
<protein>
    <submittedName>
        <fullName evidence="8">MFS transporter</fullName>
    </submittedName>
</protein>
<feature type="transmembrane region" description="Helical" evidence="6">
    <location>
        <begin position="169"/>
        <end position="188"/>
    </location>
</feature>
<evidence type="ECO:0000256" key="5">
    <source>
        <dbReference type="ARBA" id="ARBA00023136"/>
    </source>
</evidence>
<name>A0A7C7DBB2_9FIRM</name>
<evidence type="ECO:0000256" key="2">
    <source>
        <dbReference type="ARBA" id="ARBA00022448"/>
    </source>
</evidence>
<accession>A0A7C7DBB2</accession>
<evidence type="ECO:0000256" key="4">
    <source>
        <dbReference type="ARBA" id="ARBA00022989"/>
    </source>
</evidence>
<feature type="transmembrane region" description="Helical" evidence="6">
    <location>
        <begin position="383"/>
        <end position="402"/>
    </location>
</feature>
<evidence type="ECO:0000313" key="8">
    <source>
        <dbReference type="EMBL" id="HHY27680.1"/>
    </source>
</evidence>
<evidence type="ECO:0000259" key="7">
    <source>
        <dbReference type="PROSITE" id="PS50850"/>
    </source>
</evidence>
<comment type="subcellular location">
    <subcellularLocation>
        <location evidence="1">Cell membrane</location>
        <topology evidence="1">Multi-pass membrane protein</topology>
    </subcellularLocation>
</comment>
<keyword evidence="5 6" id="KW-0472">Membrane</keyword>
<dbReference type="GO" id="GO:0061513">
    <property type="term" value="F:glucose 6-phosphate:phosphate antiporter activity"/>
    <property type="evidence" value="ECO:0007669"/>
    <property type="project" value="TreeGrafter"/>
</dbReference>
<dbReference type="InterPro" id="IPR036259">
    <property type="entry name" value="MFS_trans_sf"/>
</dbReference>
<dbReference type="EMBL" id="DUTF01000287">
    <property type="protein sequence ID" value="HHY27680.1"/>
    <property type="molecule type" value="Genomic_DNA"/>
</dbReference>
<dbReference type="PANTHER" id="PTHR43826:SF3">
    <property type="entry name" value="GLUCOSE-6-PHOSPHATE EXCHANGER SLC37A4"/>
    <property type="match status" value="1"/>
</dbReference>
<dbReference type="CDD" id="cd06174">
    <property type="entry name" value="MFS"/>
    <property type="match status" value="1"/>
</dbReference>
<evidence type="ECO:0000313" key="9">
    <source>
        <dbReference type="Proteomes" id="UP000553059"/>
    </source>
</evidence>
<dbReference type="Proteomes" id="UP000553059">
    <property type="component" value="Unassembled WGS sequence"/>
</dbReference>
<feature type="transmembrane region" description="Helical" evidence="6">
    <location>
        <begin position="135"/>
        <end position="157"/>
    </location>
</feature>
<comment type="caution">
    <text evidence="8">The sequence shown here is derived from an EMBL/GenBank/DDBJ whole genome shotgun (WGS) entry which is preliminary data.</text>
</comment>
<dbReference type="Gene3D" id="1.20.1250.20">
    <property type="entry name" value="MFS general substrate transporter like domains"/>
    <property type="match status" value="1"/>
</dbReference>
<evidence type="ECO:0000256" key="6">
    <source>
        <dbReference type="SAM" id="Phobius"/>
    </source>
</evidence>
<dbReference type="InterPro" id="IPR011701">
    <property type="entry name" value="MFS"/>
</dbReference>
<feature type="transmembrane region" description="Helical" evidence="6">
    <location>
        <begin position="56"/>
        <end position="73"/>
    </location>
</feature>
<dbReference type="SUPFAM" id="SSF103473">
    <property type="entry name" value="MFS general substrate transporter"/>
    <property type="match status" value="1"/>
</dbReference>
<reference evidence="8 9" key="1">
    <citation type="journal article" date="2020" name="Biotechnol. Biofuels">
        <title>New insights from the biogas microbiome by comprehensive genome-resolved metagenomics of nearly 1600 species originating from multiple anaerobic digesters.</title>
        <authorList>
            <person name="Campanaro S."/>
            <person name="Treu L."/>
            <person name="Rodriguez-R L.M."/>
            <person name="Kovalovszki A."/>
            <person name="Ziels R.M."/>
            <person name="Maus I."/>
            <person name="Zhu X."/>
            <person name="Kougias P.G."/>
            <person name="Basile A."/>
            <person name="Luo G."/>
            <person name="Schluter A."/>
            <person name="Konstantinidis K.T."/>
            <person name="Angelidaki I."/>
        </authorList>
    </citation>
    <scope>NUCLEOTIDE SEQUENCE [LARGE SCALE GENOMIC DNA]</scope>
    <source>
        <strain evidence="8">AS05jafATM_4</strain>
    </source>
</reference>
<dbReference type="Pfam" id="PF07690">
    <property type="entry name" value="MFS_1"/>
    <property type="match status" value="1"/>
</dbReference>
<evidence type="ECO:0000256" key="1">
    <source>
        <dbReference type="ARBA" id="ARBA00004651"/>
    </source>
</evidence>
<feature type="transmembrane region" description="Helical" evidence="6">
    <location>
        <begin position="343"/>
        <end position="362"/>
    </location>
</feature>
<dbReference type="GO" id="GO:0005886">
    <property type="term" value="C:plasma membrane"/>
    <property type="evidence" value="ECO:0007669"/>
    <property type="project" value="UniProtKB-SubCell"/>
</dbReference>
<dbReference type="InterPro" id="IPR051337">
    <property type="entry name" value="OPA_Antiporter"/>
</dbReference>
<feature type="transmembrane region" description="Helical" evidence="6">
    <location>
        <begin position="105"/>
        <end position="123"/>
    </location>
</feature>
<evidence type="ECO:0000256" key="3">
    <source>
        <dbReference type="ARBA" id="ARBA00022692"/>
    </source>
</evidence>
<sequence length="434" mass="47366">MQPYVKSSRYGWSSWSILVIAFITVFFHRLSVGSVADELTREIPMNSVTLGNLTAMNYYAYALMQIPVGILVDRIGVRKINFYGLLVTAAGSILFGLAHTLEAAYLSRFLVGIGSSVIIVSIFKIQATWFSLSRFSALSGLTSFFGNFGSLLALYPLTFLSLTFGWRNVFYWMAGISLLLALLVLWGVRDARTGIYSPSRETAATGPISRSSRKNFQTSEHTSIEVKPAPFLTYLKESLSSVLKNPKTWPNVLTLFAFTGSSTTLLGLWGIPLITQIYSLDKATAAGYVTFATFGFILGAPLVSLWVRLLKGIRPALLAGTGLNLLLWIYITIIAGGQPAIQLWPAFFFIFGLLIMTHILAFSNVTAVNPLHYSGIATAITNMAEFIGSSIASLTIGLILDFSGNPTAAWWVILSMAALGFIAALIMKEQPIQV</sequence>